<dbReference type="InterPro" id="IPR031325">
    <property type="entry name" value="RHS_repeat"/>
</dbReference>
<protein>
    <recommendedName>
        <fullName evidence="7">Type IV secretion protein Rhs</fullName>
    </recommendedName>
</protein>
<feature type="domain" description="DUF6531" evidence="3">
    <location>
        <begin position="9"/>
        <end position="80"/>
    </location>
</feature>
<accession>A0A9W6RJC3</accession>
<dbReference type="NCBIfam" id="TIGR01643">
    <property type="entry name" value="YD_repeat_2x"/>
    <property type="match status" value="14"/>
</dbReference>
<dbReference type="PANTHER" id="PTHR32305:SF15">
    <property type="entry name" value="PROTEIN RHSA-RELATED"/>
    <property type="match status" value="1"/>
</dbReference>
<dbReference type="Pfam" id="PF05593">
    <property type="entry name" value="RHS_repeat"/>
    <property type="match status" value="6"/>
</dbReference>
<dbReference type="InterPro" id="IPR022385">
    <property type="entry name" value="Rhs_assc_core"/>
</dbReference>
<dbReference type="AlphaFoldDB" id="A0A9W6RJC3"/>
<dbReference type="EMBL" id="BSTJ01000006">
    <property type="protein sequence ID" value="GLY76788.1"/>
    <property type="molecule type" value="Genomic_DNA"/>
</dbReference>
<dbReference type="Pfam" id="PF25023">
    <property type="entry name" value="TEN_YD-shell"/>
    <property type="match status" value="1"/>
</dbReference>
<dbReference type="InterPro" id="IPR045351">
    <property type="entry name" value="DUF6531"/>
</dbReference>
<evidence type="ECO:0000313" key="6">
    <source>
        <dbReference type="Proteomes" id="UP001165135"/>
    </source>
</evidence>
<dbReference type="InterPro" id="IPR056823">
    <property type="entry name" value="TEN-like_YD-shell"/>
</dbReference>
<dbReference type="RefSeq" id="WP_285625460.1">
    <property type="nucleotide sequence ID" value="NZ_BSTJ01000006.1"/>
</dbReference>
<dbReference type="InterPro" id="IPR013216">
    <property type="entry name" value="Methyltransf_11"/>
</dbReference>
<evidence type="ECO:0000259" key="3">
    <source>
        <dbReference type="Pfam" id="PF20148"/>
    </source>
</evidence>
<evidence type="ECO:0000259" key="4">
    <source>
        <dbReference type="Pfam" id="PF25023"/>
    </source>
</evidence>
<reference evidence="5" key="1">
    <citation type="submission" date="2023-03" db="EMBL/GenBank/DDBJ databases">
        <title>Actinoallomurus iriomotensis NBRC 103681.</title>
        <authorList>
            <person name="Ichikawa N."/>
            <person name="Sato H."/>
            <person name="Tonouchi N."/>
        </authorList>
    </citation>
    <scope>NUCLEOTIDE SEQUENCE</scope>
    <source>
        <strain evidence="5">NBRC 103681</strain>
    </source>
</reference>
<dbReference type="Gene3D" id="3.40.50.150">
    <property type="entry name" value="Vaccinia Virus protein VP39"/>
    <property type="match status" value="1"/>
</dbReference>
<evidence type="ECO:0000313" key="5">
    <source>
        <dbReference type="EMBL" id="GLY76788.1"/>
    </source>
</evidence>
<evidence type="ECO:0000259" key="2">
    <source>
        <dbReference type="Pfam" id="PF08241"/>
    </source>
</evidence>
<comment type="caution">
    <text evidence="5">The sequence shown here is derived from an EMBL/GenBank/DDBJ whole genome shotgun (WGS) entry which is preliminary data.</text>
</comment>
<keyword evidence="1" id="KW-0677">Repeat</keyword>
<feature type="domain" description="Teneurin-like YD-shell" evidence="4">
    <location>
        <begin position="940"/>
        <end position="1019"/>
    </location>
</feature>
<organism evidence="5 6">
    <name type="scientific">Actinoallomurus iriomotensis</name>
    <dbReference type="NCBI Taxonomy" id="478107"/>
    <lineage>
        <taxon>Bacteria</taxon>
        <taxon>Bacillati</taxon>
        <taxon>Actinomycetota</taxon>
        <taxon>Actinomycetes</taxon>
        <taxon>Streptosporangiales</taxon>
        <taxon>Thermomonosporaceae</taxon>
        <taxon>Actinoallomurus</taxon>
    </lineage>
</organism>
<dbReference type="InterPro" id="IPR050708">
    <property type="entry name" value="T6SS_VgrG/RHS"/>
</dbReference>
<dbReference type="Pfam" id="PF20148">
    <property type="entry name" value="DUF6531"/>
    <property type="match status" value="1"/>
</dbReference>
<proteinExistence type="predicted"/>
<dbReference type="NCBIfam" id="TIGR03696">
    <property type="entry name" value="Rhs_assc_core"/>
    <property type="match status" value="1"/>
</dbReference>
<dbReference type="Gene3D" id="2.180.10.10">
    <property type="entry name" value="RHS repeat-associated core"/>
    <property type="match status" value="3"/>
</dbReference>
<evidence type="ECO:0008006" key="7">
    <source>
        <dbReference type="Google" id="ProtNLM"/>
    </source>
</evidence>
<gene>
    <name evidence="5" type="ORF">Airi01_050550</name>
</gene>
<dbReference type="InterPro" id="IPR006530">
    <property type="entry name" value="YD"/>
</dbReference>
<dbReference type="PANTHER" id="PTHR32305">
    <property type="match status" value="1"/>
</dbReference>
<dbReference type="InterPro" id="IPR029063">
    <property type="entry name" value="SAM-dependent_MTases_sf"/>
</dbReference>
<dbReference type="SUPFAM" id="SSF69304">
    <property type="entry name" value="Tricorn protease N-terminal domain"/>
    <property type="match status" value="1"/>
</dbReference>
<name>A0A9W6RJC3_9ACTN</name>
<sequence>MDRRVLTKDPIDVASGEVVLRQSDVELAGILPLTVERTHLSSYRAGGWFGRSWASTLDQRLEIGPTRAWFAAEDGTIVTYARPERSGAPVVPDAGPRWPLRLAHDGTYTISDPKTGRTWHFAATGDGVGVGALPISAISDRNGNRIEFERDGSGTPTALAHSCGYRIAVDVHEGRARALRLVTGRGGPVGDGITLVRYGYDEAGDLAEVVNSSGLPLRFSYDEDARLTGWADRNGHRYHYTYDESGRAVRGHAPDGFLAVTLRYGETDRTTSVTDSLGHTTLYRCDERGQIVSETNPLGAETLYTWDRHDRLLSRTDPLGRTTRFGYDDAGNLTTLIRADGSRISASYDARSRPLEITGAGGDRWRFRYDTAGNVIAAVDPTGAESRYGRDARGGLTSITDPLRNVTRITCDAAGLPAEIIDPLGAVTSLRRDAFGRVVSLIDPVGGETRYAWNIEGKPVSRVSPGGSVEQWRYDGEGNLIAYVDAEGRATSLEYGPFDVPIAQVGPDGARLRFEYDTELRLTSVTDPQGLGWRYRYDATGDLVGESDFNGWEIVYRRDPAGQLVERTDGTAHSTRFVRDLLGNVVEKRRHVLGGPAVSWETVATFSYDPAGRLVSATNADADVRLDRDPAGRVVVETCDGRTVTSVFDRAGRRVRRMTPSGADALWAYDAAGRPATMTTAGRSVVFGRDLMGREIERRVGGTLLAQAFDGDHRLIEQAMTAVSLAGPGDAAAGVSQRRSYRYRADGHLTAVTDLLNGTREFDVDPAGRVTGVHDPSTPGWTERYAYDRAGNITNAVWPVPPGGDIGPLGGREYAGTLIRRAGDIHYEHDARGRVTRRRRRTLSGKVREWRYTWDGDDRLTEVVTPDGARWCYRYDPFGRRVAKLRQNDRGEIIERVDFVWDGTVIAEAHAGGRATTWVHDGTRPLAQTERRLTQEEVDERFYAIVTDLVGAPTEITDADGRIVWRRRATLWGTADPVVTGDIDCPLRFPGQYHDPETGLAYNVHRYYDPDTGRYQSPDPLGLSPQPNPHAYVHDPTVAADPLGLMSCTEGNPLVLNLGGEGEVAGAINLNTLIAPLRSEASIRDTGLLVVGSMERIPFADGVFDRVVGNKMPFMHGDFPQNVADESFRVLRPGGTVQLGASNVGGTAWVPYLERANFADIQVQGRHAIGVRP</sequence>
<dbReference type="Pfam" id="PF08241">
    <property type="entry name" value="Methyltransf_11"/>
    <property type="match status" value="1"/>
</dbReference>
<evidence type="ECO:0000256" key="1">
    <source>
        <dbReference type="ARBA" id="ARBA00022737"/>
    </source>
</evidence>
<dbReference type="SUPFAM" id="SSF53335">
    <property type="entry name" value="S-adenosyl-L-methionine-dependent methyltransferases"/>
    <property type="match status" value="1"/>
</dbReference>
<feature type="domain" description="Methyltransferase type 11" evidence="2">
    <location>
        <begin position="1086"/>
        <end position="1137"/>
    </location>
</feature>
<dbReference type="GO" id="GO:0008757">
    <property type="term" value="F:S-adenosylmethionine-dependent methyltransferase activity"/>
    <property type="evidence" value="ECO:0007669"/>
    <property type="project" value="InterPro"/>
</dbReference>
<dbReference type="Proteomes" id="UP001165135">
    <property type="component" value="Unassembled WGS sequence"/>
</dbReference>